<dbReference type="CDD" id="cd18032">
    <property type="entry name" value="DEXHc_RE_I_III_res"/>
    <property type="match status" value="1"/>
</dbReference>
<keyword evidence="1" id="KW-0175">Coiled coil</keyword>
<dbReference type="InterPro" id="IPR007409">
    <property type="entry name" value="Restrct_endonuc_type1_HsdR_N"/>
</dbReference>
<dbReference type="Proteomes" id="UP000321617">
    <property type="component" value="Unassembled WGS sequence"/>
</dbReference>
<dbReference type="PANTHER" id="PTHR47396:SF1">
    <property type="entry name" value="ATP-DEPENDENT HELICASE IRC3-RELATED"/>
    <property type="match status" value="1"/>
</dbReference>
<dbReference type="SUPFAM" id="SSF52540">
    <property type="entry name" value="P-loop containing nucleoside triphosphate hydrolases"/>
    <property type="match status" value="2"/>
</dbReference>
<dbReference type="InterPro" id="IPR014001">
    <property type="entry name" value="Helicase_ATP-bd"/>
</dbReference>
<evidence type="ECO:0000313" key="3">
    <source>
        <dbReference type="EMBL" id="TWJ06372.1"/>
    </source>
</evidence>
<dbReference type="Pfam" id="PF04313">
    <property type="entry name" value="HSDR_N"/>
    <property type="match status" value="1"/>
</dbReference>
<dbReference type="Pfam" id="PF04851">
    <property type="entry name" value="ResIII"/>
    <property type="match status" value="1"/>
</dbReference>
<dbReference type="Gene3D" id="3.40.50.300">
    <property type="entry name" value="P-loop containing nucleotide triphosphate hydrolases"/>
    <property type="match status" value="2"/>
</dbReference>
<dbReference type="RefSeq" id="WP_211354790.1">
    <property type="nucleotide sequence ID" value="NZ_BAABIJ010000008.1"/>
</dbReference>
<protein>
    <submittedName>
        <fullName evidence="3">Type I restriction enzyme R subunit</fullName>
    </submittedName>
</protein>
<dbReference type="GO" id="GO:0005524">
    <property type="term" value="F:ATP binding"/>
    <property type="evidence" value="ECO:0007669"/>
    <property type="project" value="UniProtKB-KW"/>
</dbReference>
<dbReference type="PROSITE" id="PS51192">
    <property type="entry name" value="HELICASE_ATP_BIND_1"/>
    <property type="match status" value="1"/>
</dbReference>
<dbReference type="PANTHER" id="PTHR47396">
    <property type="entry name" value="TYPE I RESTRICTION ENZYME ECOKI R PROTEIN"/>
    <property type="match status" value="1"/>
</dbReference>
<dbReference type="InterPro" id="IPR050742">
    <property type="entry name" value="Helicase_Restrict-Modif_Enz"/>
</dbReference>
<proteinExistence type="predicted"/>
<keyword evidence="4" id="KW-1185">Reference proteome</keyword>
<gene>
    <name evidence="3" type="ORF">LX16_5336</name>
</gene>
<accession>A0A562UL88</accession>
<evidence type="ECO:0000256" key="1">
    <source>
        <dbReference type="SAM" id="Coils"/>
    </source>
</evidence>
<organism evidence="3 4">
    <name type="scientific">Stackebrandtia albiflava</name>
    <dbReference type="NCBI Taxonomy" id="406432"/>
    <lineage>
        <taxon>Bacteria</taxon>
        <taxon>Bacillati</taxon>
        <taxon>Actinomycetota</taxon>
        <taxon>Actinomycetes</taxon>
        <taxon>Glycomycetales</taxon>
        <taxon>Glycomycetaceae</taxon>
        <taxon>Stackebrandtia</taxon>
    </lineage>
</organism>
<dbReference type="InterPro" id="IPR006935">
    <property type="entry name" value="Helicase/UvrB_N"/>
</dbReference>
<dbReference type="GO" id="GO:0009035">
    <property type="term" value="F:type I site-specific deoxyribonuclease activity"/>
    <property type="evidence" value="ECO:0007669"/>
    <property type="project" value="UniProtKB-EC"/>
</dbReference>
<dbReference type="SMART" id="SM00487">
    <property type="entry name" value="DEXDc"/>
    <property type="match status" value="1"/>
</dbReference>
<feature type="coiled-coil region" evidence="1">
    <location>
        <begin position="164"/>
        <end position="240"/>
    </location>
</feature>
<dbReference type="GO" id="GO:0003677">
    <property type="term" value="F:DNA binding"/>
    <property type="evidence" value="ECO:0007669"/>
    <property type="project" value="UniProtKB-KW"/>
</dbReference>
<comment type="caution">
    <text evidence="3">The sequence shown here is derived from an EMBL/GenBank/DDBJ whole genome shotgun (WGS) entry which is preliminary data.</text>
</comment>
<sequence>MRNDRIRLLADHSQNFGFLYDHEPLLVLDGAAAESYVYSDPDAAMGKTRRFSETAAKLLLQRLRVPVKPKASQVERIHLLNKAGVLGRDIYDAFNVVRNDGNQAVHTHYGNVRAALRCLKLCFEIGTFIDRALRAEDDQTYAFVPPAEPVSGPQPTDDADRLALAELRDELARYEDRLAEVLETYDQKTSQLEAETRALREAQHALEQAERDRARLIALAQEAEERAQELSDSFDAKLAAAKQPTVEERDTLIHRGQIASRQPRTEREVRREVDAMLRAAGWQVKDEDEVNMFAADGVAVREVNTASGPADYLLYVNRRLVGVVEAKREGTTLSSAEQQSGRYASTLKASQRRQAWRDPLPFRYETTAVETRFTNRLDPKPRARNVFSFPRPDTIARWMREADKAATDEQTMRARLYKGLPPLVREGLRDAQVRAVTGLEASLRQSKPRALIQMATGAGKTYAAITATYRLLKYGGAKRVLFLVDRNTLGEQAETEFHTYQTRDDGRKFTELYNVQRLTGADMLESSSVVITTVQRLYSMLKGRQLSPLDAVDDEESYERDSAAEVGYNASVPPETFDVVIIDECHRSIYGQWRAVLEYFDAFQVGLTATPVAQTFGFFQRNLVSEYSYAESVADGVNVDFEVYRIRTEIGENGAQIPPGVVVPMRNRTTRRQRYEQLDDAFDYTSSQLGRKVVSKGQLRTVIETFRERLFTDIFPPVAGRPPRTVVPKTLIFAVDDNHAEEIVGMVREVFDESNEFCQKITYRQKDAQSLIKQFRNSPELRIAVTVNMIATGTDIRPLECVFFLNEVKSWALFEQMKGRGTRTLAPAELQKVTPDIDVKDHFVIVDAVGVTDSPRVDARPMAKHTEKQISLKALLRKAGTLTLSLDEATTLASRISRLDRRLTPDERTELEDLAGHSLAEVVTSLNRCDDAEEVDRARLAGADGEQDLITEASRPLANPEFRNRLLEIRQSKDVVYDEVNFDRLLDAGGVERGSAPEQIADGFRAYVEENRDEIALLELTYRKGTQGKVVRQQLKHLATRIARPPHRWTPDVIWSAYEQLGKVAVRPGVRHGPADLIMLIRHELGLTDGLPVPHAELIDDRFVNWLARQEQAGVTFTEEQRWWLSRIKDVIARDAGFDEGTLDEVPFSERGGTDGFLHAFGDDRAEAVIIELNRGLVA</sequence>
<feature type="domain" description="Helicase ATP-binding" evidence="2">
    <location>
        <begin position="441"/>
        <end position="629"/>
    </location>
</feature>
<dbReference type="GO" id="GO:0005829">
    <property type="term" value="C:cytosol"/>
    <property type="evidence" value="ECO:0007669"/>
    <property type="project" value="TreeGrafter"/>
</dbReference>
<dbReference type="GO" id="GO:0009307">
    <property type="term" value="P:DNA restriction-modification system"/>
    <property type="evidence" value="ECO:0007669"/>
    <property type="project" value="UniProtKB-KW"/>
</dbReference>
<name>A0A562UL88_9ACTN</name>
<dbReference type="Pfam" id="PF08463">
    <property type="entry name" value="EcoEI_R_C"/>
    <property type="match status" value="1"/>
</dbReference>
<evidence type="ECO:0000259" key="2">
    <source>
        <dbReference type="PROSITE" id="PS51192"/>
    </source>
</evidence>
<dbReference type="AlphaFoldDB" id="A0A562UL88"/>
<evidence type="ECO:0000313" key="4">
    <source>
        <dbReference type="Proteomes" id="UP000321617"/>
    </source>
</evidence>
<dbReference type="EMBL" id="VLLL01000013">
    <property type="protein sequence ID" value="TWJ06372.1"/>
    <property type="molecule type" value="Genomic_DNA"/>
</dbReference>
<dbReference type="InterPro" id="IPR013670">
    <property type="entry name" value="EcoEI_R_C_dom"/>
</dbReference>
<dbReference type="Gene3D" id="3.90.1570.30">
    <property type="match status" value="1"/>
</dbReference>
<dbReference type="InterPro" id="IPR027417">
    <property type="entry name" value="P-loop_NTPase"/>
</dbReference>
<reference evidence="3 4" key="1">
    <citation type="journal article" date="2013" name="Stand. Genomic Sci.">
        <title>Genomic Encyclopedia of Type Strains, Phase I: The one thousand microbial genomes (KMG-I) project.</title>
        <authorList>
            <person name="Kyrpides N.C."/>
            <person name="Woyke T."/>
            <person name="Eisen J.A."/>
            <person name="Garrity G."/>
            <person name="Lilburn T.G."/>
            <person name="Beck B.J."/>
            <person name="Whitman W.B."/>
            <person name="Hugenholtz P."/>
            <person name="Klenk H.P."/>
        </authorList>
    </citation>
    <scope>NUCLEOTIDE SEQUENCE [LARGE SCALE GENOMIC DNA]</scope>
    <source>
        <strain evidence="3 4">DSM 45044</strain>
    </source>
</reference>